<evidence type="ECO:0000256" key="1">
    <source>
        <dbReference type="ARBA" id="ARBA00004496"/>
    </source>
</evidence>
<dbReference type="GO" id="GO:0005737">
    <property type="term" value="C:cytoplasm"/>
    <property type="evidence" value="ECO:0007669"/>
    <property type="project" value="UniProtKB-SubCell"/>
</dbReference>
<evidence type="ECO:0000256" key="5">
    <source>
        <dbReference type="ARBA" id="ARBA00022490"/>
    </source>
</evidence>
<dbReference type="GO" id="GO:0030643">
    <property type="term" value="P:intracellular phosphate ion homeostasis"/>
    <property type="evidence" value="ECO:0007669"/>
    <property type="project" value="InterPro"/>
</dbReference>
<comment type="similarity">
    <text evidence="2 7">Belongs to the PhoU family.</text>
</comment>
<comment type="caution">
    <text evidence="9">The sequence shown here is derived from an EMBL/GenBank/DDBJ whole genome shotgun (WGS) entry which is preliminary data.</text>
</comment>
<proteinExistence type="inferred from homology"/>
<evidence type="ECO:0000259" key="8">
    <source>
        <dbReference type="Pfam" id="PF01895"/>
    </source>
</evidence>
<dbReference type="SUPFAM" id="SSF109755">
    <property type="entry name" value="PhoU-like"/>
    <property type="match status" value="1"/>
</dbReference>
<evidence type="ECO:0000313" key="9">
    <source>
        <dbReference type="EMBL" id="KSU85765.1"/>
    </source>
</evidence>
<dbReference type="Proteomes" id="UP000054099">
    <property type="component" value="Unassembled WGS sequence"/>
</dbReference>
<evidence type="ECO:0000256" key="4">
    <source>
        <dbReference type="ARBA" id="ARBA00022448"/>
    </source>
</evidence>
<comment type="function">
    <text evidence="7">Plays a role in the regulation of phosphate uptake.</text>
</comment>
<accession>A0A0V8JFF4</accession>
<dbReference type="PIRSF" id="PIRSF003107">
    <property type="entry name" value="PhoU"/>
    <property type="match status" value="1"/>
</dbReference>
<keyword evidence="5 7" id="KW-0963">Cytoplasm</keyword>
<evidence type="ECO:0000256" key="3">
    <source>
        <dbReference type="ARBA" id="ARBA00011738"/>
    </source>
</evidence>
<dbReference type="FunFam" id="1.20.58.220:FF:000004">
    <property type="entry name" value="Phosphate-specific transport system accessory protein PhoU"/>
    <property type="match status" value="1"/>
</dbReference>
<evidence type="ECO:0000256" key="6">
    <source>
        <dbReference type="ARBA" id="ARBA00022592"/>
    </source>
</evidence>
<keyword evidence="4 7" id="KW-0813">Transport</keyword>
<organism evidence="9 10">
    <name type="scientific">Fictibacillus enclensis</name>
    <dbReference type="NCBI Taxonomy" id="1017270"/>
    <lineage>
        <taxon>Bacteria</taxon>
        <taxon>Bacillati</taxon>
        <taxon>Bacillota</taxon>
        <taxon>Bacilli</taxon>
        <taxon>Bacillales</taxon>
        <taxon>Fictibacillaceae</taxon>
        <taxon>Fictibacillus</taxon>
    </lineage>
</organism>
<dbReference type="InterPro" id="IPR038078">
    <property type="entry name" value="PhoU-like_sf"/>
</dbReference>
<dbReference type="PANTHER" id="PTHR42930">
    <property type="entry name" value="PHOSPHATE-SPECIFIC TRANSPORT SYSTEM ACCESSORY PROTEIN PHOU"/>
    <property type="match status" value="1"/>
</dbReference>
<dbReference type="GO" id="GO:0006817">
    <property type="term" value="P:phosphate ion transport"/>
    <property type="evidence" value="ECO:0007669"/>
    <property type="project" value="UniProtKB-KW"/>
</dbReference>
<gene>
    <name evidence="9" type="ORF">AS030_09780</name>
</gene>
<dbReference type="RefSeq" id="WP_061971078.1">
    <property type="nucleotide sequence ID" value="NZ_FMAV01000001.1"/>
</dbReference>
<keyword evidence="6 7" id="KW-0592">Phosphate transport</keyword>
<dbReference type="InterPro" id="IPR026022">
    <property type="entry name" value="PhoU_dom"/>
</dbReference>
<comment type="subcellular location">
    <subcellularLocation>
        <location evidence="1 7">Cytoplasm</location>
    </subcellularLocation>
</comment>
<dbReference type="NCBIfam" id="TIGR02135">
    <property type="entry name" value="phoU_full"/>
    <property type="match status" value="1"/>
</dbReference>
<evidence type="ECO:0000256" key="7">
    <source>
        <dbReference type="PIRNR" id="PIRNR003107"/>
    </source>
</evidence>
<feature type="domain" description="PhoU" evidence="8">
    <location>
        <begin position="121"/>
        <end position="206"/>
    </location>
</feature>
<comment type="subunit">
    <text evidence="3 7">Homodimer.</text>
</comment>
<dbReference type="Gene3D" id="1.20.58.220">
    <property type="entry name" value="Phosphate transport system protein phou homolog 2, domain 2"/>
    <property type="match status" value="1"/>
</dbReference>
<sequence length="219" mass="24598">MVVRENFQLQLNELKAMLVEIGELTEHALKESMEALKEQDVDKALEVIENDQRINQLEDEINDAAILLIAKQAPVASDLRRIIAAIKISSDVERMADFAVNIAKSTIRIGEKPLIKPLVDLPRMAEIAIGMLTDSIKAYVDEDVVLAKNLADTDDSVDELYGKIIRELLELMTKHPESLAQITQLSFVCRYIERTADHATNIAESIIFLVKGKRYGLNE</sequence>
<feature type="domain" description="PhoU" evidence="8">
    <location>
        <begin position="19"/>
        <end position="105"/>
    </location>
</feature>
<dbReference type="GO" id="GO:0045936">
    <property type="term" value="P:negative regulation of phosphate metabolic process"/>
    <property type="evidence" value="ECO:0007669"/>
    <property type="project" value="InterPro"/>
</dbReference>
<dbReference type="AlphaFoldDB" id="A0A0V8JFF4"/>
<dbReference type="EMBL" id="LNQN01000001">
    <property type="protein sequence ID" value="KSU85765.1"/>
    <property type="molecule type" value="Genomic_DNA"/>
</dbReference>
<reference evidence="9 10" key="1">
    <citation type="journal article" date="2014" name="Antonie Van Leeuwenhoek">
        <title>Fictibacillus enclensis sp. nov., isolated from marine sediment.</title>
        <authorList>
            <person name="Dastager S.G."/>
            <person name="Mawlankar R."/>
            <person name="Srinivasan K."/>
            <person name="Tang S.K."/>
            <person name="Lee J.C."/>
            <person name="Ramana V.V."/>
            <person name="Shouche Y.S."/>
        </authorList>
    </citation>
    <scope>NUCLEOTIDE SEQUENCE [LARGE SCALE GENOMIC DNA]</scope>
    <source>
        <strain evidence="9 10">NIO-1003</strain>
    </source>
</reference>
<keyword evidence="10" id="KW-1185">Reference proteome</keyword>
<name>A0A0V8JFF4_9BACL</name>
<dbReference type="PANTHER" id="PTHR42930:SF3">
    <property type="entry name" value="PHOSPHATE-SPECIFIC TRANSPORT SYSTEM ACCESSORY PROTEIN PHOU"/>
    <property type="match status" value="1"/>
</dbReference>
<dbReference type="InterPro" id="IPR028366">
    <property type="entry name" value="PhoU"/>
</dbReference>
<evidence type="ECO:0000256" key="2">
    <source>
        <dbReference type="ARBA" id="ARBA00008107"/>
    </source>
</evidence>
<protein>
    <recommendedName>
        <fullName evidence="7">Phosphate-specific transport system accessory protein PhoU</fullName>
    </recommendedName>
</protein>
<evidence type="ECO:0000313" key="10">
    <source>
        <dbReference type="Proteomes" id="UP000054099"/>
    </source>
</evidence>
<dbReference type="Pfam" id="PF01895">
    <property type="entry name" value="PhoU"/>
    <property type="match status" value="2"/>
</dbReference>
<dbReference type="OrthoDB" id="9814256at2"/>